<feature type="domain" description="YchJ-like middle NTF2-like" evidence="2">
    <location>
        <begin position="47"/>
        <end position="141"/>
    </location>
</feature>
<protein>
    <recommendedName>
        <fullName evidence="1">UPF0225 protein GCM10025867_27220</fullName>
    </recommendedName>
</protein>
<gene>
    <name evidence="3" type="ORF">GCM10025867_27220</name>
</gene>
<name>A0ABN6Y0C7_9MICO</name>
<dbReference type="HAMAP" id="MF_00612">
    <property type="entry name" value="UPF0225"/>
    <property type="match status" value="1"/>
</dbReference>
<dbReference type="PANTHER" id="PTHR33747">
    <property type="entry name" value="UPF0225 PROTEIN SCO1677"/>
    <property type="match status" value="1"/>
</dbReference>
<dbReference type="InterPro" id="IPR023006">
    <property type="entry name" value="YchJ-like"/>
</dbReference>
<evidence type="ECO:0000313" key="4">
    <source>
        <dbReference type="Proteomes" id="UP001321486"/>
    </source>
</evidence>
<dbReference type="InterPro" id="IPR032710">
    <property type="entry name" value="NTF2-like_dom_sf"/>
</dbReference>
<dbReference type="EMBL" id="AP027732">
    <property type="protein sequence ID" value="BDZ50481.1"/>
    <property type="molecule type" value="Genomic_DNA"/>
</dbReference>
<proteinExistence type="inferred from homology"/>
<evidence type="ECO:0000256" key="1">
    <source>
        <dbReference type="HAMAP-Rule" id="MF_00612"/>
    </source>
</evidence>
<dbReference type="Gene3D" id="3.10.450.50">
    <property type="match status" value="1"/>
</dbReference>
<comment type="similarity">
    <text evidence="1">Belongs to the UPF0225 family.</text>
</comment>
<dbReference type="Proteomes" id="UP001321486">
    <property type="component" value="Chromosome"/>
</dbReference>
<dbReference type="InterPro" id="IPR048469">
    <property type="entry name" value="YchJ-like_M"/>
</dbReference>
<accession>A0ABN6Y0C7</accession>
<evidence type="ECO:0000313" key="3">
    <source>
        <dbReference type="EMBL" id="BDZ50481.1"/>
    </source>
</evidence>
<organism evidence="3 4">
    <name type="scientific">Frondihabitans sucicola</name>
    <dbReference type="NCBI Taxonomy" id="1268041"/>
    <lineage>
        <taxon>Bacteria</taxon>
        <taxon>Bacillati</taxon>
        <taxon>Actinomycetota</taxon>
        <taxon>Actinomycetes</taxon>
        <taxon>Micrococcales</taxon>
        <taxon>Microbacteriaceae</taxon>
        <taxon>Frondihabitans</taxon>
    </lineage>
</organism>
<sequence>MKTATGLDTTLVGMATITSESHCPCLSGETYGSCCEPLHRGEATAPTATRLMRSRYSAFAVGDVDYLLRSWHPATRPASLELDASVRWFRLDILASTGGGLLDRAGTVEFEAHYRAGSEAATQHENSRFERVAGDWAYLDAV</sequence>
<reference evidence="4" key="1">
    <citation type="journal article" date="2019" name="Int. J. Syst. Evol. Microbiol.">
        <title>The Global Catalogue of Microorganisms (GCM) 10K type strain sequencing project: providing services to taxonomists for standard genome sequencing and annotation.</title>
        <authorList>
            <consortium name="The Broad Institute Genomics Platform"/>
            <consortium name="The Broad Institute Genome Sequencing Center for Infectious Disease"/>
            <person name="Wu L."/>
            <person name="Ma J."/>
        </authorList>
    </citation>
    <scope>NUCLEOTIDE SEQUENCE [LARGE SCALE GENOMIC DNA]</scope>
    <source>
        <strain evidence="4">NBRC 108728</strain>
    </source>
</reference>
<keyword evidence="4" id="KW-1185">Reference proteome</keyword>
<evidence type="ECO:0000259" key="2">
    <source>
        <dbReference type="Pfam" id="PF17775"/>
    </source>
</evidence>
<dbReference type="PANTHER" id="PTHR33747:SF1">
    <property type="entry name" value="ADENYLATE CYCLASE-ASSOCIATED CAP C-TERMINAL DOMAIN-CONTAINING PROTEIN"/>
    <property type="match status" value="1"/>
</dbReference>
<dbReference type="Pfam" id="PF17775">
    <property type="entry name" value="YchJ_M-like"/>
    <property type="match status" value="1"/>
</dbReference>
<dbReference type="SUPFAM" id="SSF54427">
    <property type="entry name" value="NTF2-like"/>
    <property type="match status" value="1"/>
</dbReference>